<dbReference type="STRING" id="553175.POREN0001_0726"/>
<reference evidence="10 11" key="1">
    <citation type="submission" date="2009-04" db="EMBL/GenBank/DDBJ databases">
        <authorList>
            <person name="Sebastian Y."/>
            <person name="Madupu R."/>
            <person name="Durkin A.S."/>
            <person name="Torralba M."/>
            <person name="Methe B."/>
            <person name="Sutton G.G."/>
            <person name="Strausberg R.L."/>
            <person name="Nelson K.E."/>
        </authorList>
    </citation>
    <scope>NUCLEOTIDE SEQUENCE [LARGE SCALE GENOMIC DNA]</scope>
    <source>
        <strain evidence="11">ATCC 35406 / BCRC 14492 / JCM 8526 / NCTC 13058 / HG 370</strain>
    </source>
</reference>
<dbReference type="UniPathway" id="UPA00115">
    <property type="reaction ID" value="UER00414"/>
</dbReference>
<dbReference type="InterPro" id="IPR022999">
    <property type="entry name" value="Transaldolase_3B"/>
</dbReference>
<dbReference type="InterPro" id="IPR013785">
    <property type="entry name" value="Aldolase_TIM"/>
</dbReference>
<keyword evidence="5 9" id="KW-0808">Transferase</keyword>
<dbReference type="InterPro" id="IPR018225">
    <property type="entry name" value="Transaldolase_AS"/>
</dbReference>
<accession>C3JD38</accession>
<comment type="catalytic activity">
    <reaction evidence="8 9">
        <text>D-sedoheptulose 7-phosphate + D-glyceraldehyde 3-phosphate = D-erythrose 4-phosphate + beta-D-fructose 6-phosphate</text>
        <dbReference type="Rhea" id="RHEA:17053"/>
        <dbReference type="ChEBI" id="CHEBI:16897"/>
        <dbReference type="ChEBI" id="CHEBI:57483"/>
        <dbReference type="ChEBI" id="CHEBI:57634"/>
        <dbReference type="ChEBI" id="CHEBI:59776"/>
        <dbReference type="EC" id="2.2.1.2"/>
    </reaction>
</comment>
<evidence type="ECO:0000256" key="1">
    <source>
        <dbReference type="ARBA" id="ARBA00004496"/>
    </source>
</evidence>
<dbReference type="InterPro" id="IPR033919">
    <property type="entry name" value="TSA/FSA_arc/bac"/>
</dbReference>
<dbReference type="InterPro" id="IPR001585">
    <property type="entry name" value="TAL/FSA"/>
</dbReference>
<dbReference type="NCBIfam" id="TIGR00875">
    <property type="entry name" value="fsa_talC_mipB"/>
    <property type="match status" value="1"/>
</dbReference>
<dbReference type="RefSeq" id="WP_004335239.1">
    <property type="nucleotide sequence ID" value="NZ_ACNN01000036.1"/>
</dbReference>
<dbReference type="PROSITE" id="PS00958">
    <property type="entry name" value="TRANSALDOLASE_2"/>
    <property type="match status" value="1"/>
</dbReference>
<evidence type="ECO:0000256" key="3">
    <source>
        <dbReference type="ARBA" id="ARBA00005740"/>
    </source>
</evidence>
<evidence type="ECO:0000256" key="7">
    <source>
        <dbReference type="ARBA" id="ARBA00023270"/>
    </source>
</evidence>
<dbReference type="EMBL" id="ACNN01000036">
    <property type="protein sequence ID" value="EEN81909.1"/>
    <property type="molecule type" value="Genomic_DNA"/>
</dbReference>
<dbReference type="PANTHER" id="PTHR10683">
    <property type="entry name" value="TRANSALDOLASE"/>
    <property type="match status" value="1"/>
</dbReference>
<evidence type="ECO:0000256" key="8">
    <source>
        <dbReference type="ARBA" id="ARBA00048810"/>
    </source>
</evidence>
<evidence type="ECO:0000313" key="11">
    <source>
        <dbReference type="Proteomes" id="UP000004295"/>
    </source>
</evidence>
<evidence type="ECO:0000313" key="10">
    <source>
        <dbReference type="EMBL" id="EEN81909.1"/>
    </source>
</evidence>
<comment type="caution">
    <text evidence="10">The sequence shown here is derived from an EMBL/GenBank/DDBJ whole genome shotgun (WGS) entry which is preliminary data.</text>
</comment>
<keyword evidence="7 9" id="KW-0704">Schiff base</keyword>
<keyword evidence="11" id="KW-1185">Reference proteome</keyword>
<evidence type="ECO:0000256" key="5">
    <source>
        <dbReference type="ARBA" id="ARBA00022679"/>
    </source>
</evidence>
<comment type="pathway">
    <text evidence="2 9">Carbohydrate degradation; pentose phosphate pathway; D-glyceraldehyde 3-phosphate and beta-D-fructose 6-phosphate from D-ribose 5-phosphate and D-xylulose 5-phosphate (non-oxidative stage): step 2/3.</text>
</comment>
<comment type="similarity">
    <text evidence="3 9">Belongs to the transaldolase family. Type 3B subfamily.</text>
</comment>
<feature type="active site" description="Schiff-base intermediate with substrate" evidence="9">
    <location>
        <position position="87"/>
    </location>
</feature>
<dbReference type="GO" id="GO:0006098">
    <property type="term" value="P:pentose-phosphate shunt"/>
    <property type="evidence" value="ECO:0007669"/>
    <property type="project" value="UniProtKB-UniRule"/>
</dbReference>
<evidence type="ECO:0000256" key="4">
    <source>
        <dbReference type="ARBA" id="ARBA00022490"/>
    </source>
</evidence>
<keyword evidence="6 9" id="KW-0570">Pentose shunt</keyword>
<dbReference type="eggNOG" id="COG0176">
    <property type="taxonomic scope" value="Bacteria"/>
</dbReference>
<keyword evidence="4 9" id="KW-0963">Cytoplasm</keyword>
<gene>
    <name evidence="9" type="primary">tal</name>
    <name evidence="10" type="synonym">fsa</name>
    <name evidence="10" type="ORF">POREN0001_0726</name>
</gene>
<dbReference type="EC" id="2.2.1.2" evidence="9"/>
<name>C3JD38_POREA</name>
<dbReference type="Proteomes" id="UP000004295">
    <property type="component" value="Unassembled WGS sequence"/>
</dbReference>
<dbReference type="Pfam" id="PF00923">
    <property type="entry name" value="TAL_FSA"/>
    <property type="match status" value="1"/>
</dbReference>
<evidence type="ECO:0000256" key="6">
    <source>
        <dbReference type="ARBA" id="ARBA00023126"/>
    </source>
</evidence>
<dbReference type="InterPro" id="IPR004731">
    <property type="entry name" value="Transaldolase_3B/F6P_aldolase"/>
</dbReference>
<dbReference type="Gene3D" id="3.20.20.70">
    <property type="entry name" value="Aldolase class I"/>
    <property type="match status" value="1"/>
</dbReference>
<dbReference type="GO" id="GO:0005737">
    <property type="term" value="C:cytoplasm"/>
    <property type="evidence" value="ECO:0007669"/>
    <property type="project" value="UniProtKB-SubCell"/>
</dbReference>
<dbReference type="GO" id="GO:0016832">
    <property type="term" value="F:aldehyde-lyase activity"/>
    <property type="evidence" value="ECO:0007669"/>
    <property type="project" value="InterPro"/>
</dbReference>
<evidence type="ECO:0000256" key="2">
    <source>
        <dbReference type="ARBA" id="ARBA00004857"/>
    </source>
</evidence>
<dbReference type="GO" id="GO:0005975">
    <property type="term" value="P:carbohydrate metabolic process"/>
    <property type="evidence" value="ECO:0007669"/>
    <property type="project" value="InterPro"/>
</dbReference>
<dbReference type="AlphaFoldDB" id="C3JD38"/>
<dbReference type="GeneID" id="93365446"/>
<dbReference type="GO" id="GO:0042182">
    <property type="term" value="P:ketone catabolic process"/>
    <property type="evidence" value="ECO:0007669"/>
    <property type="project" value="UniProtKB-ARBA"/>
</dbReference>
<organism evidence="10 11">
    <name type="scientific">Porphyromonas endodontalis (strain ATCC 35406 / DSM 24491 / JCM 8526 / CCUG 16442 / BCRC 14492 / NCTC 13058 / HG 370)</name>
    <name type="common">Bacteroides endodontalis</name>
    <dbReference type="NCBI Taxonomy" id="553175"/>
    <lineage>
        <taxon>Bacteria</taxon>
        <taxon>Pseudomonadati</taxon>
        <taxon>Bacteroidota</taxon>
        <taxon>Bacteroidia</taxon>
        <taxon>Bacteroidales</taxon>
        <taxon>Porphyromonadaceae</taxon>
        <taxon>Porphyromonas</taxon>
    </lineage>
</organism>
<sequence>MKFFIDTANLASIREANDLGVLDGVTTNPSLMAKEGISGEADCKAHYLKICEIVDGDVSAEVMSTDLEGMLREGRELAALHPNIVVKVPATEEGIKAVRQFSREGIRTNCTLIFNLGQALLAAKAGATYVSPFVGRIDDISGDGVGLIRQIVEVFRYYGFETEVLAASIRHTRHVIECLEVGADVATCPLGAIKGLLKHPLTDNGLAAFIADQKRVADAKK</sequence>
<dbReference type="SUPFAM" id="SSF51569">
    <property type="entry name" value="Aldolase"/>
    <property type="match status" value="1"/>
</dbReference>
<dbReference type="GO" id="GO:0004801">
    <property type="term" value="F:transaldolase activity"/>
    <property type="evidence" value="ECO:0007669"/>
    <property type="project" value="UniProtKB-UniRule"/>
</dbReference>
<proteinExistence type="inferred from homology"/>
<dbReference type="PROSITE" id="PS01054">
    <property type="entry name" value="TRANSALDOLASE_1"/>
    <property type="match status" value="1"/>
</dbReference>
<dbReference type="CDD" id="cd00956">
    <property type="entry name" value="Transaldolase_FSA"/>
    <property type="match status" value="1"/>
</dbReference>
<dbReference type="PANTHER" id="PTHR10683:SF40">
    <property type="entry name" value="FRUCTOSE-6-PHOSPHATE ALDOLASE 1-RELATED"/>
    <property type="match status" value="1"/>
</dbReference>
<keyword evidence="10" id="KW-0456">Lyase</keyword>
<dbReference type="HAMAP" id="MF_00494">
    <property type="entry name" value="Transaldolase_3b"/>
    <property type="match status" value="1"/>
</dbReference>
<protein>
    <recommendedName>
        <fullName evidence="9">Probable transaldolase</fullName>
        <ecNumber evidence="9">2.2.1.2</ecNumber>
    </recommendedName>
</protein>
<evidence type="ECO:0000256" key="9">
    <source>
        <dbReference type="HAMAP-Rule" id="MF_00494"/>
    </source>
</evidence>
<comment type="function">
    <text evidence="9">Transaldolase is important for the balance of metabolites in the pentose-phosphate pathway.</text>
</comment>
<dbReference type="FunFam" id="3.20.20.70:FF:000018">
    <property type="entry name" value="Probable transaldolase"/>
    <property type="match status" value="1"/>
</dbReference>
<comment type="subcellular location">
    <subcellularLocation>
        <location evidence="1 9">Cytoplasm</location>
    </subcellularLocation>
</comment>